<evidence type="ECO:0000256" key="1">
    <source>
        <dbReference type="ARBA" id="ARBA00004323"/>
    </source>
</evidence>
<dbReference type="Pfam" id="PF04577">
    <property type="entry name" value="Glyco_transf_61"/>
    <property type="match status" value="1"/>
</dbReference>
<dbReference type="GO" id="GO:0016763">
    <property type="term" value="F:pentosyltransferase activity"/>
    <property type="evidence" value="ECO:0007669"/>
    <property type="project" value="UniProtKB-ARBA"/>
</dbReference>
<dbReference type="InterPro" id="IPR049625">
    <property type="entry name" value="Glyco_transf_61_cat"/>
</dbReference>
<evidence type="ECO:0000256" key="2">
    <source>
        <dbReference type="ARBA" id="ARBA00022676"/>
    </source>
</evidence>
<dbReference type="PANTHER" id="PTHR20961:SF35">
    <property type="entry name" value="GLYCOSYLTRANSFERASE FAMILY 61 PROTEIN"/>
    <property type="match status" value="1"/>
</dbReference>
<evidence type="ECO:0000256" key="4">
    <source>
        <dbReference type="ARBA" id="ARBA00023180"/>
    </source>
</evidence>
<feature type="domain" description="Glycosyltransferase 61 catalytic" evidence="5">
    <location>
        <begin position="40"/>
        <end position="118"/>
    </location>
</feature>
<reference evidence="6 7" key="1">
    <citation type="submission" date="2020-06" db="EMBL/GenBank/DDBJ databases">
        <title>Transcriptomic and genomic resources for Thalictrum thalictroides and T. hernandezii: Facilitating candidate gene discovery in an emerging model plant lineage.</title>
        <authorList>
            <person name="Arias T."/>
            <person name="Riano-Pachon D.M."/>
            <person name="Di Stilio V.S."/>
        </authorList>
    </citation>
    <scope>NUCLEOTIDE SEQUENCE [LARGE SCALE GENOMIC DNA]</scope>
    <source>
        <strain evidence="7">cv. WT478/WT964</strain>
        <tissue evidence="6">Leaves</tissue>
    </source>
</reference>
<keyword evidence="6" id="KW-0812">Transmembrane</keyword>
<keyword evidence="3" id="KW-0808">Transferase</keyword>
<dbReference type="EMBL" id="JABWDY010035130">
    <property type="protein sequence ID" value="KAF5182183.1"/>
    <property type="molecule type" value="Genomic_DNA"/>
</dbReference>
<keyword evidence="4" id="KW-0325">Glycoprotein</keyword>
<evidence type="ECO:0000259" key="5">
    <source>
        <dbReference type="Pfam" id="PF04577"/>
    </source>
</evidence>
<dbReference type="Proteomes" id="UP000554482">
    <property type="component" value="Unassembled WGS sequence"/>
</dbReference>
<gene>
    <name evidence="6" type="ORF">FRX31_028230</name>
</gene>
<dbReference type="OrthoDB" id="529273at2759"/>
<accession>A0A7J6VB97</accession>
<organism evidence="6 7">
    <name type="scientific">Thalictrum thalictroides</name>
    <name type="common">Rue-anemone</name>
    <name type="synonym">Anemone thalictroides</name>
    <dbReference type="NCBI Taxonomy" id="46969"/>
    <lineage>
        <taxon>Eukaryota</taxon>
        <taxon>Viridiplantae</taxon>
        <taxon>Streptophyta</taxon>
        <taxon>Embryophyta</taxon>
        <taxon>Tracheophyta</taxon>
        <taxon>Spermatophyta</taxon>
        <taxon>Magnoliopsida</taxon>
        <taxon>Ranunculales</taxon>
        <taxon>Ranunculaceae</taxon>
        <taxon>Thalictroideae</taxon>
        <taxon>Thalictrum</taxon>
    </lineage>
</organism>
<dbReference type="GO" id="GO:0000139">
    <property type="term" value="C:Golgi membrane"/>
    <property type="evidence" value="ECO:0007669"/>
    <property type="project" value="UniProtKB-SubCell"/>
</dbReference>
<name>A0A7J6VB97_THATH</name>
<dbReference type="InterPro" id="IPR007657">
    <property type="entry name" value="Glycosyltransferase_61"/>
</dbReference>
<proteinExistence type="predicted"/>
<comment type="subcellular location">
    <subcellularLocation>
        <location evidence="1">Golgi apparatus membrane</location>
        <topology evidence="1">Single-pass type II membrane protein</topology>
    </subcellularLocation>
</comment>
<keyword evidence="6" id="KW-0472">Membrane</keyword>
<comment type="caution">
    <text evidence="6">The sequence shown here is derived from an EMBL/GenBank/DDBJ whole genome shotgun (WGS) entry which is preliminary data.</text>
</comment>
<evidence type="ECO:0000313" key="7">
    <source>
        <dbReference type="Proteomes" id="UP000554482"/>
    </source>
</evidence>
<keyword evidence="7" id="KW-1185">Reference proteome</keyword>
<dbReference type="AlphaFoldDB" id="A0A7J6VB97"/>
<protein>
    <submittedName>
        <fullName evidence="6">Transmembrane protein</fullName>
    </submittedName>
</protein>
<evidence type="ECO:0000313" key="6">
    <source>
        <dbReference type="EMBL" id="KAF5182183.1"/>
    </source>
</evidence>
<keyword evidence="2" id="KW-0328">Glycosyltransferase</keyword>
<evidence type="ECO:0000256" key="3">
    <source>
        <dbReference type="ARBA" id="ARBA00022679"/>
    </source>
</evidence>
<sequence>MGKEKRLEVYDLLRCKARAFCNVSLERGATEDNGTEVPAIRLTLLMRRGARSFKNESAVIRIFCGECARVEGCKVTVAQSENLTFCDQVRLLSSTDIVASAHGAQLTNMIFMDRNSSIMEFFPKGWLELAGVGQYAHHWMASHSGMKHQGAWWDTQTKKECPYPEKDRRCFSFYKNGHIGHNETFFTEWARNVINQIR</sequence>
<dbReference type="PANTHER" id="PTHR20961">
    <property type="entry name" value="GLYCOSYLTRANSFERASE"/>
    <property type="match status" value="1"/>
</dbReference>